<dbReference type="Gene3D" id="1.20.120.450">
    <property type="entry name" value="dinb family like domain"/>
    <property type="match status" value="1"/>
</dbReference>
<dbReference type="InterPro" id="IPR034660">
    <property type="entry name" value="DinB/YfiT-like"/>
</dbReference>
<dbReference type="Proteomes" id="UP000198901">
    <property type="component" value="Unassembled WGS sequence"/>
</dbReference>
<reference evidence="1 2" key="1">
    <citation type="submission" date="2016-10" db="EMBL/GenBank/DDBJ databases">
        <authorList>
            <person name="de Groot N.N."/>
        </authorList>
    </citation>
    <scope>NUCLEOTIDE SEQUENCE [LARGE SCALE GENOMIC DNA]</scope>
    <source>
        <strain evidence="1 2">DSM 21668</strain>
    </source>
</reference>
<dbReference type="RefSeq" id="WP_093198067.1">
    <property type="nucleotide sequence ID" value="NZ_FNGS01000002.1"/>
</dbReference>
<keyword evidence="1" id="KW-0378">Hydrolase</keyword>
<protein>
    <submittedName>
        <fullName evidence="1">Oxepin-CoA hydrolase / 3-oxo-5,6-dehydrosuberyl-CoA semialdehyde dehydrogenase</fullName>
    </submittedName>
</protein>
<sequence length="152" mass="17765">MIDIQDRNEIFLFLRQLPPDREPLFGAMTPQHMVEHLARSVRFSNGREPQPHYYTPEKEQRFKAYLMDAHTSLLPGFRSPIMPAEGLPDLLHTSLAEALTQLEDELLEFDRFFQENPEATPVNPTVGELGYKEWVVFHNKHFRHHLGQFGLN</sequence>
<dbReference type="EMBL" id="FNGS01000002">
    <property type="protein sequence ID" value="SDL41585.1"/>
    <property type="molecule type" value="Genomic_DNA"/>
</dbReference>
<evidence type="ECO:0000313" key="1">
    <source>
        <dbReference type="EMBL" id="SDL41585.1"/>
    </source>
</evidence>
<name>A0A1G9JWM5_9BACT</name>
<dbReference type="GO" id="GO:0016787">
    <property type="term" value="F:hydrolase activity"/>
    <property type="evidence" value="ECO:0007669"/>
    <property type="project" value="UniProtKB-KW"/>
</dbReference>
<keyword evidence="2" id="KW-1185">Reference proteome</keyword>
<dbReference type="AlphaFoldDB" id="A0A1G9JWM5"/>
<organism evidence="1 2">
    <name type="scientific">Siphonobacter aquaeclarae</name>
    <dbReference type="NCBI Taxonomy" id="563176"/>
    <lineage>
        <taxon>Bacteria</taxon>
        <taxon>Pseudomonadati</taxon>
        <taxon>Bacteroidota</taxon>
        <taxon>Cytophagia</taxon>
        <taxon>Cytophagales</taxon>
        <taxon>Cytophagaceae</taxon>
        <taxon>Siphonobacter</taxon>
    </lineage>
</organism>
<dbReference type="OrthoDB" id="2599194at2"/>
<gene>
    <name evidence="1" type="ORF">SAMN04488090_0778</name>
</gene>
<evidence type="ECO:0000313" key="2">
    <source>
        <dbReference type="Proteomes" id="UP000198901"/>
    </source>
</evidence>
<accession>A0A1G9JWM5</accession>
<proteinExistence type="predicted"/>
<dbReference type="STRING" id="563176.SAMN04488090_0778"/>